<comment type="similarity">
    <text evidence="7">Belongs to the chloroperoxidase family.</text>
</comment>
<dbReference type="EMBL" id="JAQQWE010000004">
    <property type="protein sequence ID" value="KAK7955664.1"/>
    <property type="molecule type" value="Genomic_DNA"/>
</dbReference>
<name>A0ABR1QGD2_9PEZI</name>
<organism evidence="10 11">
    <name type="scientific">Apiospora aurea</name>
    <dbReference type="NCBI Taxonomy" id="335848"/>
    <lineage>
        <taxon>Eukaryota</taxon>
        <taxon>Fungi</taxon>
        <taxon>Dikarya</taxon>
        <taxon>Ascomycota</taxon>
        <taxon>Pezizomycotina</taxon>
        <taxon>Sordariomycetes</taxon>
        <taxon>Xylariomycetidae</taxon>
        <taxon>Amphisphaeriales</taxon>
        <taxon>Apiosporaceae</taxon>
        <taxon>Apiospora</taxon>
    </lineage>
</organism>
<evidence type="ECO:0000256" key="1">
    <source>
        <dbReference type="ARBA" id="ARBA00001970"/>
    </source>
</evidence>
<keyword evidence="6" id="KW-0408">Iron</keyword>
<protein>
    <submittedName>
        <fullName evidence="10">Cloroperoxidase</fullName>
    </submittedName>
</protein>
<evidence type="ECO:0000313" key="11">
    <source>
        <dbReference type="Proteomes" id="UP001391051"/>
    </source>
</evidence>
<keyword evidence="5" id="KW-0560">Oxidoreductase</keyword>
<dbReference type="InterPro" id="IPR036851">
    <property type="entry name" value="Chloroperoxidase-like_sf"/>
</dbReference>
<gene>
    <name evidence="10" type="ORF">PG986_004886</name>
</gene>
<keyword evidence="4" id="KW-0479">Metal-binding</keyword>
<dbReference type="GeneID" id="92074170"/>
<dbReference type="Gene3D" id="1.10.489.10">
    <property type="entry name" value="Chloroperoxidase-like"/>
    <property type="match status" value="1"/>
</dbReference>
<evidence type="ECO:0000256" key="4">
    <source>
        <dbReference type="ARBA" id="ARBA00022723"/>
    </source>
</evidence>
<proteinExistence type="inferred from homology"/>
<evidence type="ECO:0000256" key="3">
    <source>
        <dbReference type="ARBA" id="ARBA00022617"/>
    </source>
</evidence>
<dbReference type="PROSITE" id="PS51405">
    <property type="entry name" value="HEME_HALOPEROXIDASE"/>
    <property type="match status" value="1"/>
</dbReference>
<feature type="signal peptide" evidence="8">
    <location>
        <begin position="1"/>
        <end position="17"/>
    </location>
</feature>
<keyword evidence="3" id="KW-0349">Heme</keyword>
<evidence type="ECO:0000256" key="6">
    <source>
        <dbReference type="ARBA" id="ARBA00023004"/>
    </source>
</evidence>
<evidence type="ECO:0000313" key="10">
    <source>
        <dbReference type="EMBL" id="KAK7955664.1"/>
    </source>
</evidence>
<dbReference type="PANTHER" id="PTHR33577">
    <property type="entry name" value="STERIGMATOCYSTIN BIOSYNTHESIS PEROXIDASE STCC-RELATED"/>
    <property type="match status" value="1"/>
</dbReference>
<keyword evidence="11" id="KW-1185">Reference proteome</keyword>
<comment type="cofactor">
    <cofactor evidence="1">
        <name>heme b</name>
        <dbReference type="ChEBI" id="CHEBI:60344"/>
    </cofactor>
</comment>
<comment type="caution">
    <text evidence="10">The sequence shown here is derived from an EMBL/GenBank/DDBJ whole genome shotgun (WGS) entry which is preliminary data.</text>
</comment>
<dbReference type="SUPFAM" id="SSF47571">
    <property type="entry name" value="Cloroperoxidase"/>
    <property type="match status" value="1"/>
</dbReference>
<dbReference type="InterPro" id="IPR000028">
    <property type="entry name" value="Chloroperoxidase"/>
</dbReference>
<dbReference type="PANTHER" id="PTHR33577:SF7">
    <property type="entry name" value="HEME HALOPEROXIDASE FAMILY PROFILE DOMAIN-CONTAINING PROTEIN"/>
    <property type="match status" value="1"/>
</dbReference>
<evidence type="ECO:0000256" key="8">
    <source>
        <dbReference type="SAM" id="SignalP"/>
    </source>
</evidence>
<feature type="chain" id="PRO_5045832793" evidence="8">
    <location>
        <begin position="18"/>
        <end position="263"/>
    </location>
</feature>
<dbReference type="Pfam" id="PF01328">
    <property type="entry name" value="Peroxidase_2"/>
    <property type="match status" value="1"/>
</dbReference>
<reference evidence="10 11" key="1">
    <citation type="submission" date="2023-01" db="EMBL/GenBank/DDBJ databases">
        <title>Analysis of 21 Apiospora genomes using comparative genomics revels a genus with tremendous synthesis potential of carbohydrate active enzymes and secondary metabolites.</title>
        <authorList>
            <person name="Sorensen T."/>
        </authorList>
    </citation>
    <scope>NUCLEOTIDE SEQUENCE [LARGE SCALE GENOMIC DNA]</scope>
    <source>
        <strain evidence="10 11">CBS 24483</strain>
    </source>
</reference>
<feature type="domain" description="Heme haloperoxidase family profile" evidence="9">
    <location>
        <begin position="21"/>
        <end position="236"/>
    </location>
</feature>
<keyword evidence="8" id="KW-0732">Signal</keyword>
<dbReference type="Proteomes" id="UP001391051">
    <property type="component" value="Unassembled WGS sequence"/>
</dbReference>
<sequence>MNTVLVATIAVAGLCSAYSEVARDWKPSDLGDSRSPCPLLNALANHGYLPHGGRDLDRDTVLGALEDAVNLDRPLSDFFFQAALSTVPLANATQLSLHHLNQHNAIEHDASLSRPDAFFSSHQDVFDPSIFAETRAHWPDPVISVRQAAAARLGRVQTSNRTNPAFELNRAGAPASVAETAVYLIAFGDVEAGTVRREYVEYLFENERLPCELGWEKSKFVLTQKHLEAMSGRVVAETNSLLNGAGIRDVTTVSQSPLSGDEL</sequence>
<dbReference type="RefSeq" id="XP_066700970.1">
    <property type="nucleotide sequence ID" value="XM_066841108.1"/>
</dbReference>
<evidence type="ECO:0000256" key="5">
    <source>
        <dbReference type="ARBA" id="ARBA00023002"/>
    </source>
</evidence>
<evidence type="ECO:0000256" key="7">
    <source>
        <dbReference type="ARBA" id="ARBA00025795"/>
    </source>
</evidence>
<accession>A0ABR1QGD2</accession>
<evidence type="ECO:0000256" key="2">
    <source>
        <dbReference type="ARBA" id="ARBA00022559"/>
    </source>
</evidence>
<evidence type="ECO:0000259" key="9">
    <source>
        <dbReference type="PROSITE" id="PS51405"/>
    </source>
</evidence>
<keyword evidence="2" id="KW-0575">Peroxidase</keyword>